<dbReference type="Proteomes" id="UP000322234">
    <property type="component" value="Unassembled WGS sequence"/>
</dbReference>
<keyword evidence="3" id="KW-1185">Reference proteome</keyword>
<protein>
    <submittedName>
        <fullName evidence="2">Uncharacterized protein</fullName>
    </submittedName>
</protein>
<name>A0A6B0QPF8_9CETA</name>
<organism evidence="2 3">
    <name type="scientific">Bos mutus</name>
    <name type="common">wild yak</name>
    <dbReference type="NCBI Taxonomy" id="72004"/>
    <lineage>
        <taxon>Eukaryota</taxon>
        <taxon>Metazoa</taxon>
        <taxon>Chordata</taxon>
        <taxon>Craniata</taxon>
        <taxon>Vertebrata</taxon>
        <taxon>Euteleostomi</taxon>
        <taxon>Mammalia</taxon>
        <taxon>Eutheria</taxon>
        <taxon>Laurasiatheria</taxon>
        <taxon>Artiodactyla</taxon>
        <taxon>Ruminantia</taxon>
        <taxon>Pecora</taxon>
        <taxon>Bovidae</taxon>
        <taxon>Bovinae</taxon>
        <taxon>Bos</taxon>
    </lineage>
</organism>
<reference evidence="2" key="1">
    <citation type="submission" date="2019-10" db="EMBL/GenBank/DDBJ databases">
        <title>The sequence and de novo assembly of the wild yak genome.</title>
        <authorList>
            <person name="Liu Y."/>
        </authorList>
    </citation>
    <scope>NUCLEOTIDE SEQUENCE [LARGE SCALE GENOMIC DNA]</scope>
    <source>
        <strain evidence="2">WY2019</strain>
    </source>
</reference>
<sequence length="254" mass="28919">MFSSPGSCSYLMLTKANPRASTGFQFGSRLMNEYDDKLWKGFVSSFLEGQASQDPDRLSEERIRFRKRLLYLTVPDGLKPKKSLFPKSKDDVMTWTWEDARCQDGYLWTFVGRLLFPAVRPPNYGFPTEFNDSLEGRWNQGNRSEGKHPTGEKVNPGVKVGGTVNNDERKQASSLMEGKLSAADLAKLDNVENECKLAENAFLKGGKVEELKTEIWRGSHLNLVFQARNRIAAVYVSFEILIQMKSRFYCGKYL</sequence>
<evidence type="ECO:0000256" key="1">
    <source>
        <dbReference type="SAM" id="MobiDB-lite"/>
    </source>
</evidence>
<gene>
    <name evidence="2" type="ORF">E5288_WYG007218</name>
</gene>
<dbReference type="AlphaFoldDB" id="A0A6B0QPF8"/>
<comment type="caution">
    <text evidence="2">The sequence shown here is derived from an EMBL/GenBank/DDBJ whole genome shotgun (WGS) entry which is preliminary data.</text>
</comment>
<accession>A0A6B0QPF8</accession>
<proteinExistence type="predicted"/>
<dbReference type="EMBL" id="VBQZ03000002">
    <property type="protein sequence ID" value="MXQ79748.1"/>
    <property type="molecule type" value="Genomic_DNA"/>
</dbReference>
<feature type="region of interest" description="Disordered" evidence="1">
    <location>
        <begin position="136"/>
        <end position="157"/>
    </location>
</feature>
<evidence type="ECO:0000313" key="2">
    <source>
        <dbReference type="EMBL" id="MXQ79748.1"/>
    </source>
</evidence>
<evidence type="ECO:0000313" key="3">
    <source>
        <dbReference type="Proteomes" id="UP000322234"/>
    </source>
</evidence>